<organism evidence="1 2">
    <name type="scientific">Microbulbifer agarilyticus</name>
    <dbReference type="NCBI Taxonomy" id="260552"/>
    <lineage>
        <taxon>Bacteria</taxon>
        <taxon>Pseudomonadati</taxon>
        <taxon>Pseudomonadota</taxon>
        <taxon>Gammaproteobacteria</taxon>
        <taxon>Cellvibrionales</taxon>
        <taxon>Microbulbiferaceae</taxon>
        <taxon>Microbulbifer</taxon>
    </lineage>
</organism>
<dbReference type="OrthoDB" id="6902230at2"/>
<evidence type="ECO:0000313" key="2">
    <source>
        <dbReference type="Proteomes" id="UP000188219"/>
    </source>
</evidence>
<keyword evidence="2" id="KW-1185">Reference proteome</keyword>
<name>A0A1Q2M6A1_9GAMM</name>
<reference evidence="1" key="1">
    <citation type="submission" date="2017-02" db="EMBL/GenBank/DDBJ databases">
        <title>Genome of Microbulbifer agarilyticus GP101.</title>
        <authorList>
            <person name="Jung J."/>
            <person name="Bae S.S."/>
            <person name="Baek K."/>
        </authorList>
    </citation>
    <scope>NUCLEOTIDE SEQUENCE [LARGE SCALE GENOMIC DNA]</scope>
    <source>
        <strain evidence="1">GP101</strain>
    </source>
</reference>
<accession>A0A1Q2M6A1</accession>
<sequence>MNKTVKPGNNPTHRFPVNKIEKEEFDPVVEPTTDKVHRIARSILSAVPAVGGALTESLNTIIAPPYETRVNNWLYNLSDTINDLIDNHSKTESELRENKALLSAILRSSDIAVRTSSEDVINALSNGLISVALDQTLEESLVCIYLNSIARLTSLHLKLLEYLASLSEVDKSIQLTQERQLEFFKNLAGYDNDLKSRELVYRLMNDLMNERVVALPEGASASSGGPNFINMRLTMFGEELIRYISGRKV</sequence>
<dbReference type="EMBL" id="CP019650">
    <property type="protein sequence ID" value="AQQ68273.1"/>
    <property type="molecule type" value="Genomic_DNA"/>
</dbReference>
<evidence type="ECO:0000313" key="1">
    <source>
        <dbReference type="EMBL" id="AQQ68273.1"/>
    </source>
</evidence>
<dbReference type="AlphaFoldDB" id="A0A1Q2M6A1"/>
<dbReference type="Proteomes" id="UP000188219">
    <property type="component" value="Chromosome"/>
</dbReference>
<dbReference type="RefSeq" id="WP_077405226.1">
    <property type="nucleotide sequence ID" value="NZ_CP019650.1"/>
</dbReference>
<gene>
    <name evidence="1" type="ORF">Mag101_11935</name>
</gene>
<dbReference type="KEGG" id="maga:Mag101_11935"/>
<proteinExistence type="predicted"/>
<protein>
    <submittedName>
        <fullName evidence="1">Uncharacterized protein</fullName>
    </submittedName>
</protein>